<evidence type="ECO:0000313" key="1">
    <source>
        <dbReference type="EMBL" id="MFC3960318.1"/>
    </source>
</evidence>
<reference evidence="1 2" key="1">
    <citation type="journal article" date="2019" name="Int. J. Syst. Evol. Microbiol.">
        <title>The Global Catalogue of Microorganisms (GCM) 10K type strain sequencing project: providing services to taxonomists for standard genome sequencing and annotation.</title>
        <authorList>
            <consortium name="The Broad Institute Genomics Platform"/>
            <consortium name="The Broad Institute Genome Sequencing Center for Infectious Disease"/>
            <person name="Wu L."/>
            <person name="Ma J."/>
        </authorList>
    </citation>
    <scope>NUCLEOTIDE SEQUENCE [LARGE SCALE GENOMIC DNA]</scope>
    <source>
        <strain evidence="1 2">IBRC-M 10256</strain>
    </source>
</reference>
<comment type="caution">
    <text evidence="1">The sequence shown here is derived from an EMBL/GenBank/DDBJ whole genome shotgun (WGS) entry which is preliminary data.</text>
</comment>
<keyword evidence="2" id="KW-1185">Reference proteome</keyword>
<dbReference type="Proteomes" id="UP001595846">
    <property type="component" value="Unassembled WGS sequence"/>
</dbReference>
<gene>
    <name evidence="1" type="ORF">ACFOUR_18355</name>
</gene>
<evidence type="ECO:0000313" key="2">
    <source>
        <dbReference type="Proteomes" id="UP001595846"/>
    </source>
</evidence>
<dbReference type="EMBL" id="JBHSAQ010000016">
    <property type="protein sequence ID" value="MFC3960318.1"/>
    <property type="molecule type" value="Genomic_DNA"/>
</dbReference>
<organism evidence="1 2">
    <name type="scientific">Halovivax cerinus</name>
    <dbReference type="NCBI Taxonomy" id="1487865"/>
    <lineage>
        <taxon>Archaea</taxon>
        <taxon>Methanobacteriati</taxon>
        <taxon>Methanobacteriota</taxon>
        <taxon>Stenosarchaea group</taxon>
        <taxon>Halobacteria</taxon>
        <taxon>Halobacteriales</taxon>
        <taxon>Natrialbaceae</taxon>
        <taxon>Halovivax</taxon>
    </lineage>
</organism>
<dbReference type="RefSeq" id="WP_256532595.1">
    <property type="nucleotide sequence ID" value="NZ_CP101824.1"/>
</dbReference>
<name>A0ABD5NTL6_9EURY</name>
<dbReference type="GeneID" id="73901691"/>
<accession>A0ABD5NTL6</accession>
<dbReference type="InterPro" id="IPR043832">
    <property type="entry name" value="DUF5809"/>
</dbReference>
<sequence>METRGLFAPETVEEAREYFEAVGPAAQTTVREAARVMGFDREEYADRVTSEVVTTARDATFASLLEVTVADREAFDDWRATYDGDVQVNGHEAVDNVAWHAGPAGEAVAATFQDEPDAAVATLRRQAFGRMYRELFELVDDE</sequence>
<dbReference type="AlphaFoldDB" id="A0ABD5NTL6"/>
<proteinExistence type="predicted"/>
<dbReference type="Pfam" id="PF19125">
    <property type="entry name" value="DUF5809"/>
    <property type="match status" value="1"/>
</dbReference>
<protein>
    <submittedName>
        <fullName evidence="1">DUF5809 family protein</fullName>
    </submittedName>
</protein>